<dbReference type="Pfam" id="PF02321">
    <property type="entry name" value="OEP"/>
    <property type="match status" value="1"/>
</dbReference>
<evidence type="ECO:0000256" key="1">
    <source>
        <dbReference type="ARBA" id="ARBA00007613"/>
    </source>
</evidence>
<dbReference type="Gene3D" id="1.20.1600.10">
    <property type="entry name" value="Outer membrane efflux proteins (OEP)"/>
    <property type="match status" value="1"/>
</dbReference>
<accession>A0A2W5SQJ7</accession>
<reference evidence="3 4" key="1">
    <citation type="submission" date="2017-08" db="EMBL/GenBank/DDBJ databases">
        <title>Infants hospitalized years apart are colonized by the same room-sourced microbial strains.</title>
        <authorList>
            <person name="Brooks B."/>
            <person name="Olm M.R."/>
            <person name="Firek B.A."/>
            <person name="Baker R."/>
            <person name="Thomas B.C."/>
            <person name="Morowitz M.J."/>
            <person name="Banfield J.F."/>
        </authorList>
    </citation>
    <scope>NUCLEOTIDE SEQUENCE [LARGE SCALE GENOMIC DNA]</scope>
    <source>
        <strain evidence="3">S2_005_003_R2_41</strain>
    </source>
</reference>
<dbReference type="AlphaFoldDB" id="A0A2W5SQJ7"/>
<dbReference type="PANTHER" id="PTHR30203">
    <property type="entry name" value="OUTER MEMBRANE CATION EFFLUX PROTEIN"/>
    <property type="match status" value="1"/>
</dbReference>
<dbReference type="InterPro" id="IPR003423">
    <property type="entry name" value="OMP_efflux"/>
</dbReference>
<gene>
    <name evidence="3" type="ORF">DI563_05040</name>
</gene>
<comment type="similarity">
    <text evidence="1">Belongs to the outer membrane factor (OMF) (TC 1.B.17) family.</text>
</comment>
<evidence type="ECO:0000313" key="3">
    <source>
        <dbReference type="EMBL" id="PZQ77060.1"/>
    </source>
</evidence>
<sequence length="446" mass="48365">MANSIRSPCLLPFGQRNLMLIMFSLSARRTMAAIVLAFAATCPALAQTPPSDLPSVLGLEDLVQTILAYNPALLSAEQARATASAAVLSAQALPNPRLELGNGRQRGIQADATAGTLRSWGVSQLIENPALRSARVDAAKFAERGSRQSAAVVRNTLVAEVHVRAYEYLLRRAEADAAADALGLLEQVQARVTARVATGEAPRYELIKAESEVINARQVRDTSMLMVEQAKFTLNRLAAGHLPLNWTLREALTDVAPLPPSETLIEEASARNPELLALRAEVDRARANVTGARASRWPGVEIGYQQTRDPDVRQSMVSVGIQVPLFDQRNGPIAEASSERARALGRLEGRELELRQQILQAAQMLEIITLKVRALSTGSILEAEAALQVAEAAYRYGERGILDVLDAQRVLRTVRADLLAAQFQLQTARIEIELLAGRYAGEPSKP</sequence>
<dbReference type="EMBL" id="QFPP01000032">
    <property type="protein sequence ID" value="PZQ77060.1"/>
    <property type="molecule type" value="Genomic_DNA"/>
</dbReference>
<evidence type="ECO:0000256" key="2">
    <source>
        <dbReference type="SAM" id="SignalP"/>
    </source>
</evidence>
<feature type="chain" id="PRO_5016076522" evidence="2">
    <location>
        <begin position="47"/>
        <end position="446"/>
    </location>
</feature>
<dbReference type="GO" id="GO:0015562">
    <property type="term" value="F:efflux transmembrane transporter activity"/>
    <property type="evidence" value="ECO:0007669"/>
    <property type="project" value="InterPro"/>
</dbReference>
<dbReference type="InterPro" id="IPR010131">
    <property type="entry name" value="MdtP/NodT-like"/>
</dbReference>
<evidence type="ECO:0000313" key="4">
    <source>
        <dbReference type="Proteomes" id="UP000249135"/>
    </source>
</evidence>
<feature type="signal peptide" evidence="2">
    <location>
        <begin position="1"/>
        <end position="46"/>
    </location>
</feature>
<comment type="caution">
    <text evidence="3">The sequence shown here is derived from an EMBL/GenBank/DDBJ whole genome shotgun (WGS) entry which is preliminary data.</text>
</comment>
<protein>
    <submittedName>
        <fullName evidence="3">Transporter</fullName>
    </submittedName>
</protein>
<proteinExistence type="inferred from homology"/>
<organism evidence="3 4">
    <name type="scientific">Variovorax paradoxus</name>
    <dbReference type="NCBI Taxonomy" id="34073"/>
    <lineage>
        <taxon>Bacteria</taxon>
        <taxon>Pseudomonadati</taxon>
        <taxon>Pseudomonadota</taxon>
        <taxon>Betaproteobacteria</taxon>
        <taxon>Burkholderiales</taxon>
        <taxon>Comamonadaceae</taxon>
        <taxon>Variovorax</taxon>
    </lineage>
</organism>
<dbReference type="PANTHER" id="PTHR30203:SF24">
    <property type="entry name" value="BLR4935 PROTEIN"/>
    <property type="match status" value="1"/>
</dbReference>
<name>A0A2W5SQJ7_VARPD</name>
<dbReference type="SUPFAM" id="SSF56954">
    <property type="entry name" value="Outer membrane efflux proteins (OEP)"/>
    <property type="match status" value="1"/>
</dbReference>
<dbReference type="Proteomes" id="UP000249135">
    <property type="component" value="Unassembled WGS sequence"/>
</dbReference>
<keyword evidence="2" id="KW-0732">Signal</keyword>